<sequence>MAINCGVQGYRTIREFNATKQKLLPAEEQTLADFMLCSAESGLPLTHSQIKSYANAILQKKHGPTYEGVGCSWIYKFLKRNHKVSMHWSKPLNMQCA</sequence>
<protein>
    <recommendedName>
        <fullName evidence="2">HTH CENPB-type domain-containing protein</fullName>
    </recommendedName>
</protein>
<dbReference type="PROSITE" id="PS51253">
    <property type="entry name" value="HTH_CENPB"/>
    <property type="match status" value="1"/>
</dbReference>
<evidence type="ECO:0000259" key="2">
    <source>
        <dbReference type="PROSITE" id="PS51253"/>
    </source>
</evidence>
<proteinExistence type="predicted"/>
<dbReference type="InterPro" id="IPR006600">
    <property type="entry name" value="HTH_CenpB_DNA-bd_dom"/>
</dbReference>
<dbReference type="OrthoDB" id="3197907at2759"/>
<reference evidence="3 4" key="1">
    <citation type="submission" date="2014-04" db="EMBL/GenBank/DDBJ databases">
        <title>Evolutionary Origins and Diversification of the Mycorrhizal Mutualists.</title>
        <authorList>
            <consortium name="DOE Joint Genome Institute"/>
            <consortium name="Mycorrhizal Genomics Consortium"/>
            <person name="Kohler A."/>
            <person name="Kuo A."/>
            <person name="Nagy L.G."/>
            <person name="Floudas D."/>
            <person name="Copeland A."/>
            <person name="Barry K.W."/>
            <person name="Cichocki N."/>
            <person name="Veneault-Fourrey C."/>
            <person name="LaButti K."/>
            <person name="Lindquist E.A."/>
            <person name="Lipzen A."/>
            <person name="Lundell T."/>
            <person name="Morin E."/>
            <person name="Murat C."/>
            <person name="Riley R."/>
            <person name="Ohm R."/>
            <person name="Sun H."/>
            <person name="Tunlid A."/>
            <person name="Henrissat B."/>
            <person name="Grigoriev I.V."/>
            <person name="Hibbett D.S."/>
            <person name="Martin F."/>
        </authorList>
    </citation>
    <scope>NUCLEOTIDE SEQUENCE [LARGE SCALE GENOMIC DNA]</scope>
    <source>
        <strain evidence="3 4">FD-317 M1</strain>
    </source>
</reference>
<keyword evidence="4" id="KW-1185">Reference proteome</keyword>
<dbReference type="Pfam" id="PF03221">
    <property type="entry name" value="HTH_Tnp_Tc5"/>
    <property type="match status" value="1"/>
</dbReference>
<dbReference type="AlphaFoldDB" id="A0A0D0CIX3"/>
<feature type="domain" description="HTH CENPB-type" evidence="2">
    <location>
        <begin position="15"/>
        <end position="87"/>
    </location>
</feature>
<keyword evidence="1" id="KW-0238">DNA-binding</keyword>
<gene>
    <name evidence="3" type="ORF">GYMLUDRAFT_176388</name>
</gene>
<dbReference type="Proteomes" id="UP000053593">
    <property type="component" value="Unassembled WGS sequence"/>
</dbReference>
<evidence type="ECO:0000313" key="4">
    <source>
        <dbReference type="Proteomes" id="UP000053593"/>
    </source>
</evidence>
<dbReference type="HOGENOM" id="CLU_076148_4_0_1"/>
<evidence type="ECO:0000313" key="3">
    <source>
        <dbReference type="EMBL" id="KIK54923.1"/>
    </source>
</evidence>
<dbReference type="EMBL" id="KN834811">
    <property type="protein sequence ID" value="KIK54923.1"/>
    <property type="molecule type" value="Genomic_DNA"/>
</dbReference>
<organism evidence="3 4">
    <name type="scientific">Collybiopsis luxurians FD-317 M1</name>
    <dbReference type="NCBI Taxonomy" id="944289"/>
    <lineage>
        <taxon>Eukaryota</taxon>
        <taxon>Fungi</taxon>
        <taxon>Dikarya</taxon>
        <taxon>Basidiomycota</taxon>
        <taxon>Agaricomycotina</taxon>
        <taxon>Agaricomycetes</taxon>
        <taxon>Agaricomycetidae</taxon>
        <taxon>Agaricales</taxon>
        <taxon>Marasmiineae</taxon>
        <taxon>Omphalotaceae</taxon>
        <taxon>Collybiopsis</taxon>
        <taxon>Collybiopsis luxurians</taxon>
    </lineage>
</organism>
<name>A0A0D0CIX3_9AGAR</name>
<accession>A0A0D0CIX3</accession>
<dbReference type="GO" id="GO:0003677">
    <property type="term" value="F:DNA binding"/>
    <property type="evidence" value="ECO:0007669"/>
    <property type="project" value="UniProtKB-KW"/>
</dbReference>
<evidence type="ECO:0000256" key="1">
    <source>
        <dbReference type="ARBA" id="ARBA00023125"/>
    </source>
</evidence>